<dbReference type="AlphaFoldDB" id="A0A672R1P0"/>
<dbReference type="Ensembl" id="ENSSGRT00000087849.1">
    <property type="protein sequence ID" value="ENSSGRP00000082503.1"/>
    <property type="gene ID" value="ENSSGRG00000041697.1"/>
</dbReference>
<dbReference type="Proteomes" id="UP000472262">
    <property type="component" value="Unassembled WGS sequence"/>
</dbReference>
<name>A0A672R1P0_SINGR</name>
<dbReference type="InParanoid" id="A0A672R1P0"/>
<keyword evidence="2" id="KW-1185">Reference proteome</keyword>
<sequence>VCRPTVNFRTKLEMDHKPKTDSDCDVISVFCNVLLSKPAVFMVLHHTFDPEKFVPDNSRFVSRVNTLTVDCLFDADEGLLNCVKNGEALTRIHQWLQPQVSSPSLSTYSYRSPLGAPNWPSMQQSQPFEDTVNTARNNYVCPSCIFMTFKYPTERFE</sequence>
<reference evidence="1" key="2">
    <citation type="submission" date="2025-09" db="UniProtKB">
        <authorList>
            <consortium name="Ensembl"/>
        </authorList>
    </citation>
    <scope>IDENTIFICATION</scope>
</reference>
<evidence type="ECO:0000313" key="1">
    <source>
        <dbReference type="Ensembl" id="ENSSGRP00000082503.1"/>
    </source>
</evidence>
<protein>
    <submittedName>
        <fullName evidence="1">Uncharacterized protein</fullName>
    </submittedName>
</protein>
<evidence type="ECO:0000313" key="2">
    <source>
        <dbReference type="Proteomes" id="UP000472262"/>
    </source>
</evidence>
<dbReference type="PANTHER" id="PTHR34488:SF1">
    <property type="entry name" value="SI:CH211-245H14.1-RELATED"/>
    <property type="match status" value="1"/>
</dbReference>
<reference evidence="1" key="1">
    <citation type="submission" date="2025-08" db="UniProtKB">
        <authorList>
            <consortium name="Ensembl"/>
        </authorList>
    </citation>
    <scope>IDENTIFICATION</scope>
</reference>
<accession>A0A672R1P0</accession>
<proteinExistence type="predicted"/>
<dbReference type="PANTHER" id="PTHR34488">
    <property type="entry name" value="SI:CH211-245H14.1-RELATED"/>
    <property type="match status" value="1"/>
</dbReference>
<organism evidence="1 2">
    <name type="scientific">Sinocyclocheilus grahami</name>
    <name type="common">Dianchi golden-line fish</name>
    <name type="synonym">Barbus grahami</name>
    <dbReference type="NCBI Taxonomy" id="75366"/>
    <lineage>
        <taxon>Eukaryota</taxon>
        <taxon>Metazoa</taxon>
        <taxon>Chordata</taxon>
        <taxon>Craniata</taxon>
        <taxon>Vertebrata</taxon>
        <taxon>Euteleostomi</taxon>
        <taxon>Actinopterygii</taxon>
        <taxon>Neopterygii</taxon>
        <taxon>Teleostei</taxon>
        <taxon>Ostariophysi</taxon>
        <taxon>Cypriniformes</taxon>
        <taxon>Cyprinidae</taxon>
        <taxon>Cyprininae</taxon>
        <taxon>Sinocyclocheilus</taxon>
    </lineage>
</organism>